<proteinExistence type="predicted"/>
<feature type="transmembrane region" description="Helical" evidence="2">
    <location>
        <begin position="160"/>
        <end position="181"/>
    </location>
</feature>
<evidence type="ECO:0000256" key="1">
    <source>
        <dbReference type="SAM" id="Coils"/>
    </source>
</evidence>
<feature type="coiled-coil region" evidence="1">
    <location>
        <begin position="61"/>
        <end position="109"/>
    </location>
</feature>
<gene>
    <name evidence="4" type="ORF">K529_009915</name>
</gene>
<evidence type="ECO:0000313" key="5">
    <source>
        <dbReference type="Proteomes" id="UP000013243"/>
    </source>
</evidence>
<keyword evidence="2" id="KW-0812">Transmembrane</keyword>
<keyword evidence="2" id="KW-0472">Membrane</keyword>
<dbReference type="KEGG" id="rmb:K529_009915"/>
<protein>
    <recommendedName>
        <fullName evidence="3">DUF6161 domain-containing protein</fullName>
    </recommendedName>
</protein>
<evidence type="ECO:0000313" key="4">
    <source>
        <dbReference type="EMBL" id="ANP41077.1"/>
    </source>
</evidence>
<evidence type="ECO:0000259" key="3">
    <source>
        <dbReference type="Pfam" id="PF19658"/>
    </source>
</evidence>
<name>A0A1B1A3K9_9RHOB</name>
<reference evidence="4 5" key="1">
    <citation type="journal article" date="2016" name="ISME J.">
        <title>Global occurrence and heterogeneity of the Roseobacter-clade species Ruegeria mobilis.</title>
        <authorList>
            <person name="Sonnenschein E."/>
            <person name="Gram L."/>
        </authorList>
    </citation>
    <scope>NUCLEOTIDE SEQUENCE [LARGE SCALE GENOMIC DNA]</scope>
    <source>
        <strain evidence="4 5">F1926</strain>
    </source>
</reference>
<dbReference type="Pfam" id="PF19658">
    <property type="entry name" value="DUF6161"/>
    <property type="match status" value="1"/>
</dbReference>
<feature type="transmembrane region" description="Helical" evidence="2">
    <location>
        <begin position="209"/>
        <end position="231"/>
    </location>
</feature>
<organism evidence="4 5">
    <name type="scientific">Tritonibacter mobilis F1926</name>
    <dbReference type="NCBI Taxonomy" id="1265309"/>
    <lineage>
        <taxon>Bacteria</taxon>
        <taxon>Pseudomonadati</taxon>
        <taxon>Pseudomonadota</taxon>
        <taxon>Alphaproteobacteria</taxon>
        <taxon>Rhodobacterales</taxon>
        <taxon>Paracoccaceae</taxon>
        <taxon>Tritonibacter</taxon>
    </lineage>
</organism>
<accession>A0A1B1A3K9</accession>
<feature type="domain" description="DUF6161" evidence="3">
    <location>
        <begin position="71"/>
        <end position="296"/>
    </location>
</feature>
<dbReference type="InterPro" id="IPR046159">
    <property type="entry name" value="DUF6161"/>
</dbReference>
<dbReference type="EMBL" id="CP015230">
    <property type="protein sequence ID" value="ANP41077.1"/>
    <property type="molecule type" value="Genomic_DNA"/>
</dbReference>
<keyword evidence="2" id="KW-1133">Transmembrane helix</keyword>
<sequence length="312" mass="34942">MLDPVSNPPNWDLLEQVALIEPQVWDAGPEAVGVAIERIKEGRIKNVRSRSTNMDVIDERQHVLQSTMDSLQDEVSSLEERLPLLSKENEALHERYAALSKEIDAQKKNFETSFDALSEDYKNKFSTALAGFVEDQKIKAPVELWQEKETEHTERRNKAWVGYLLALALVATLIVVIIGVLCFGNEILERVLTPVGCDPINKPELCNGFSFRGMIVSGSVLTLLTLALWFARIQMKEYLSERHLALDARERRAFAQAYIGLINEGDSVTDEARDQRALVYAALFRPSSDGIIKEDSGIDPSLTAALSKLLSK</sequence>
<dbReference type="AlphaFoldDB" id="A0A1B1A3K9"/>
<evidence type="ECO:0000256" key="2">
    <source>
        <dbReference type="SAM" id="Phobius"/>
    </source>
</evidence>
<dbReference type="Proteomes" id="UP000013243">
    <property type="component" value="Chromosome"/>
</dbReference>
<keyword evidence="1" id="KW-0175">Coiled coil</keyword>